<proteinExistence type="predicted"/>
<accession>A0A0A8YNZ5</accession>
<dbReference type="EMBL" id="GBRH01269336">
    <property type="protein sequence ID" value="JAD28559.1"/>
    <property type="molecule type" value="Transcribed_RNA"/>
</dbReference>
<organism evidence="1">
    <name type="scientific">Arundo donax</name>
    <name type="common">Giant reed</name>
    <name type="synonym">Donax arundinaceus</name>
    <dbReference type="NCBI Taxonomy" id="35708"/>
    <lineage>
        <taxon>Eukaryota</taxon>
        <taxon>Viridiplantae</taxon>
        <taxon>Streptophyta</taxon>
        <taxon>Embryophyta</taxon>
        <taxon>Tracheophyta</taxon>
        <taxon>Spermatophyta</taxon>
        <taxon>Magnoliopsida</taxon>
        <taxon>Liliopsida</taxon>
        <taxon>Poales</taxon>
        <taxon>Poaceae</taxon>
        <taxon>PACMAD clade</taxon>
        <taxon>Arundinoideae</taxon>
        <taxon>Arundineae</taxon>
        <taxon>Arundo</taxon>
    </lineage>
</organism>
<protein>
    <submittedName>
        <fullName evidence="1">Uncharacterized protein</fullName>
    </submittedName>
</protein>
<reference evidence="1" key="2">
    <citation type="journal article" date="2015" name="Data Brief">
        <title>Shoot transcriptome of the giant reed, Arundo donax.</title>
        <authorList>
            <person name="Barrero R.A."/>
            <person name="Guerrero F.D."/>
            <person name="Moolhuijzen P."/>
            <person name="Goolsby J.A."/>
            <person name="Tidwell J."/>
            <person name="Bellgard S.E."/>
            <person name="Bellgard M.I."/>
        </authorList>
    </citation>
    <scope>NUCLEOTIDE SEQUENCE</scope>
    <source>
        <tissue evidence="1">Shoot tissue taken approximately 20 cm above the soil surface</tissue>
    </source>
</reference>
<sequence length="10" mass="1222">MVWRTTTNTL</sequence>
<reference evidence="1" key="1">
    <citation type="submission" date="2014-09" db="EMBL/GenBank/DDBJ databases">
        <authorList>
            <person name="Magalhaes I.L.F."/>
            <person name="Oliveira U."/>
            <person name="Santos F.R."/>
            <person name="Vidigal T.H.D.A."/>
            <person name="Brescovit A.D."/>
            <person name="Santos A.J."/>
        </authorList>
    </citation>
    <scope>NUCLEOTIDE SEQUENCE</scope>
    <source>
        <tissue evidence="1">Shoot tissue taken approximately 20 cm above the soil surface</tissue>
    </source>
</reference>
<name>A0A0A8YNZ5_ARUDO</name>
<evidence type="ECO:0000313" key="1">
    <source>
        <dbReference type="EMBL" id="JAD28559.1"/>
    </source>
</evidence>